<accession>A0A6G1LFV2</accession>
<reference evidence="1" key="1">
    <citation type="journal article" date="2020" name="Stud. Mycol.">
        <title>101 Dothideomycetes genomes: a test case for predicting lifestyles and emergence of pathogens.</title>
        <authorList>
            <person name="Haridas S."/>
            <person name="Albert R."/>
            <person name="Binder M."/>
            <person name="Bloem J."/>
            <person name="Labutti K."/>
            <person name="Salamov A."/>
            <person name="Andreopoulos B."/>
            <person name="Baker S."/>
            <person name="Barry K."/>
            <person name="Bills G."/>
            <person name="Bluhm B."/>
            <person name="Cannon C."/>
            <person name="Castanera R."/>
            <person name="Culley D."/>
            <person name="Daum C."/>
            <person name="Ezra D."/>
            <person name="Gonzalez J."/>
            <person name="Henrissat B."/>
            <person name="Kuo A."/>
            <person name="Liang C."/>
            <person name="Lipzen A."/>
            <person name="Lutzoni F."/>
            <person name="Magnuson J."/>
            <person name="Mondo S."/>
            <person name="Nolan M."/>
            <person name="Ohm R."/>
            <person name="Pangilinan J."/>
            <person name="Park H.-J."/>
            <person name="Ramirez L."/>
            <person name="Alfaro M."/>
            <person name="Sun H."/>
            <person name="Tritt A."/>
            <person name="Yoshinaga Y."/>
            <person name="Zwiers L.-H."/>
            <person name="Turgeon B."/>
            <person name="Goodwin S."/>
            <person name="Spatafora J."/>
            <person name="Crous P."/>
            <person name="Grigoriev I."/>
        </authorList>
    </citation>
    <scope>NUCLEOTIDE SEQUENCE</scope>
    <source>
        <strain evidence="1">CBS 116005</strain>
    </source>
</reference>
<evidence type="ECO:0000313" key="2">
    <source>
        <dbReference type="Proteomes" id="UP000799436"/>
    </source>
</evidence>
<protein>
    <submittedName>
        <fullName evidence="1">Uncharacterized protein</fullName>
    </submittedName>
</protein>
<organism evidence="1 2">
    <name type="scientific">Teratosphaeria nubilosa</name>
    <dbReference type="NCBI Taxonomy" id="161662"/>
    <lineage>
        <taxon>Eukaryota</taxon>
        <taxon>Fungi</taxon>
        <taxon>Dikarya</taxon>
        <taxon>Ascomycota</taxon>
        <taxon>Pezizomycotina</taxon>
        <taxon>Dothideomycetes</taxon>
        <taxon>Dothideomycetidae</taxon>
        <taxon>Mycosphaerellales</taxon>
        <taxon>Teratosphaeriaceae</taxon>
        <taxon>Teratosphaeria</taxon>
    </lineage>
</organism>
<dbReference type="Proteomes" id="UP000799436">
    <property type="component" value="Unassembled WGS sequence"/>
</dbReference>
<name>A0A6G1LFV2_9PEZI</name>
<keyword evidence="2" id="KW-1185">Reference proteome</keyword>
<dbReference type="AlphaFoldDB" id="A0A6G1LFV2"/>
<sequence length="169" mass="19126">MSNQYTYPFSAFQALPPITLELMNKPDTRSRKQRLQDVLSSAQESLQQAYTVYEAAYLSLQTAQAQCRKAERNADTKAWSLETALRCTPRTSEDVVMEAVAPDIKAHAHANQLKRSAFRARQRAEEDELEARSALDAARSAETDAMRNLEFFVETGIDFSRDGLNIYDL</sequence>
<dbReference type="OrthoDB" id="10350416at2759"/>
<evidence type="ECO:0000313" key="1">
    <source>
        <dbReference type="EMBL" id="KAF2771449.1"/>
    </source>
</evidence>
<gene>
    <name evidence="1" type="ORF">EJ03DRAFT_29608</name>
</gene>
<proteinExistence type="predicted"/>
<dbReference type="EMBL" id="ML995819">
    <property type="protein sequence ID" value="KAF2771449.1"/>
    <property type="molecule type" value="Genomic_DNA"/>
</dbReference>